<evidence type="ECO:0000313" key="2">
    <source>
        <dbReference type="Proteomes" id="UP000616769"/>
    </source>
</evidence>
<dbReference type="Proteomes" id="UP000616769">
    <property type="component" value="Unassembled WGS sequence"/>
</dbReference>
<dbReference type="AlphaFoldDB" id="A0A132A7E2"/>
<name>A0A132A7E2_SARSC</name>
<gene>
    <name evidence="1" type="ORF">QR98_0053770</name>
</gene>
<sequence>MSKLKVINFVHSLNESHFDDPETYPFDFVEYLRKSKFGQQFLMNYAILLILILSLAIWIFCCVIQKILRQNLGKNNRYGSYSPAFVVETKC</sequence>
<accession>A0A132A7E2</accession>
<protein>
    <submittedName>
        <fullName evidence="1">Uncharacterized protein</fullName>
    </submittedName>
</protein>
<evidence type="ECO:0000313" key="1">
    <source>
        <dbReference type="EMBL" id="KPM06896.1"/>
    </source>
</evidence>
<comment type="caution">
    <text evidence="1">The sequence shown here is derived from an EMBL/GenBank/DDBJ whole genome shotgun (WGS) entry which is preliminary data.</text>
</comment>
<reference evidence="1 2" key="1">
    <citation type="journal article" date="2015" name="Parasit. Vectors">
        <title>Draft genome of the scabies mite.</title>
        <authorList>
            <person name="Rider S.D.Jr."/>
            <person name="Morgan M.S."/>
            <person name="Arlian L.G."/>
        </authorList>
    </citation>
    <scope>NUCLEOTIDE SEQUENCE [LARGE SCALE GENOMIC DNA]</scope>
    <source>
        <strain evidence="1">Arlian Lab</strain>
    </source>
</reference>
<organism evidence="1 2">
    <name type="scientific">Sarcoptes scabiei</name>
    <name type="common">Itch mite</name>
    <name type="synonym">Acarus scabiei</name>
    <dbReference type="NCBI Taxonomy" id="52283"/>
    <lineage>
        <taxon>Eukaryota</taxon>
        <taxon>Metazoa</taxon>
        <taxon>Ecdysozoa</taxon>
        <taxon>Arthropoda</taxon>
        <taxon>Chelicerata</taxon>
        <taxon>Arachnida</taxon>
        <taxon>Acari</taxon>
        <taxon>Acariformes</taxon>
        <taxon>Sarcoptiformes</taxon>
        <taxon>Astigmata</taxon>
        <taxon>Psoroptidia</taxon>
        <taxon>Sarcoptoidea</taxon>
        <taxon>Sarcoptidae</taxon>
        <taxon>Sarcoptinae</taxon>
        <taxon>Sarcoptes</taxon>
    </lineage>
</organism>
<dbReference type="EMBL" id="JXLN01011129">
    <property type="protein sequence ID" value="KPM06896.1"/>
    <property type="molecule type" value="Genomic_DNA"/>
</dbReference>
<proteinExistence type="predicted"/>
<dbReference type="VEuPathDB" id="VectorBase:SSCA004438"/>